<organism evidence="13 14">
    <name type="scientific">Terrilactibacillus tamarindi</name>
    <dbReference type="NCBI Taxonomy" id="2599694"/>
    <lineage>
        <taxon>Bacteria</taxon>
        <taxon>Bacillati</taxon>
        <taxon>Bacillota</taxon>
        <taxon>Bacilli</taxon>
        <taxon>Bacillales</taxon>
        <taxon>Bacillaceae</taxon>
        <taxon>Terrilactibacillus</taxon>
    </lineage>
</organism>
<evidence type="ECO:0000256" key="7">
    <source>
        <dbReference type="ARBA" id="ARBA00014680"/>
    </source>
</evidence>
<evidence type="ECO:0000256" key="5">
    <source>
        <dbReference type="ARBA" id="ARBA00011738"/>
    </source>
</evidence>
<dbReference type="AlphaFoldDB" id="A0A6N8CNJ6"/>
<dbReference type="GO" id="GO:0009032">
    <property type="term" value="F:thymidine phosphorylase activity"/>
    <property type="evidence" value="ECO:0007669"/>
    <property type="project" value="TreeGrafter"/>
</dbReference>
<reference evidence="13 14" key="1">
    <citation type="submission" date="2019-11" db="EMBL/GenBank/DDBJ databases">
        <title>Terrilactibacillus tamarindus sp. nov. BCM23-1 isolated from bark of Tamarindus indica.</title>
        <authorList>
            <person name="Kingkaew E."/>
            <person name="Tanasupawat S."/>
        </authorList>
    </citation>
    <scope>NUCLEOTIDE SEQUENCE [LARGE SCALE GENOMIC DNA]</scope>
    <source>
        <strain evidence="13 14">BCM23-1</strain>
    </source>
</reference>
<evidence type="ECO:0000256" key="9">
    <source>
        <dbReference type="ARBA" id="ARBA00022679"/>
    </source>
</evidence>
<dbReference type="InterPro" id="IPR036320">
    <property type="entry name" value="Glycosyl_Trfase_fam3_N_dom_sf"/>
</dbReference>
<dbReference type="Gene3D" id="3.40.1030.10">
    <property type="entry name" value="Nucleoside phosphorylase/phosphoribosyltransferase catalytic domain"/>
    <property type="match status" value="1"/>
</dbReference>
<dbReference type="Pfam" id="PF02885">
    <property type="entry name" value="Glycos_trans_3N"/>
    <property type="match status" value="1"/>
</dbReference>
<keyword evidence="9 13" id="KW-0808">Transferase</keyword>
<evidence type="ECO:0000259" key="12">
    <source>
        <dbReference type="SMART" id="SM00941"/>
    </source>
</evidence>
<comment type="subunit">
    <text evidence="5">Homodimer.</text>
</comment>
<evidence type="ECO:0000256" key="3">
    <source>
        <dbReference type="ARBA" id="ARBA00003877"/>
    </source>
</evidence>
<dbReference type="InterPro" id="IPR017872">
    <property type="entry name" value="Pyrmidine_PPase_CS"/>
</dbReference>
<comment type="catalytic activity">
    <reaction evidence="1">
        <text>2'-deoxyuridine + phosphate = 2-deoxy-alpha-D-ribose 1-phosphate + uracil</text>
        <dbReference type="Rhea" id="RHEA:22824"/>
        <dbReference type="ChEBI" id="CHEBI:16450"/>
        <dbReference type="ChEBI" id="CHEBI:17568"/>
        <dbReference type="ChEBI" id="CHEBI:43474"/>
        <dbReference type="ChEBI" id="CHEBI:57259"/>
        <dbReference type="EC" id="2.4.2.2"/>
    </reaction>
</comment>
<dbReference type="SUPFAM" id="SSF52418">
    <property type="entry name" value="Nucleoside phosphorylase/phosphoribosyltransferase catalytic domain"/>
    <property type="match status" value="1"/>
</dbReference>
<dbReference type="InterPro" id="IPR000053">
    <property type="entry name" value="Thymidine/pyrmidine_PPase"/>
</dbReference>
<dbReference type="InterPro" id="IPR036566">
    <property type="entry name" value="PYNP-like_C_sf"/>
</dbReference>
<dbReference type="SUPFAM" id="SSF54680">
    <property type="entry name" value="Pyrimidine nucleoside phosphorylase C-terminal domain"/>
    <property type="match status" value="1"/>
</dbReference>
<gene>
    <name evidence="13" type="ORF">GMB86_04205</name>
</gene>
<dbReference type="NCBIfam" id="NF004747">
    <property type="entry name" value="PRK06078.1"/>
    <property type="match status" value="1"/>
</dbReference>
<dbReference type="InterPro" id="IPR017459">
    <property type="entry name" value="Glycosyl_Trfase_fam3_N_dom"/>
</dbReference>
<dbReference type="Pfam" id="PF07831">
    <property type="entry name" value="PYNP_C"/>
    <property type="match status" value="1"/>
</dbReference>
<evidence type="ECO:0000256" key="11">
    <source>
        <dbReference type="ARBA" id="ARBA00048525"/>
    </source>
</evidence>
<dbReference type="PANTHER" id="PTHR10515:SF0">
    <property type="entry name" value="THYMIDINE PHOSPHORYLASE"/>
    <property type="match status" value="1"/>
</dbReference>
<comment type="caution">
    <text evidence="13">The sequence shown here is derived from an EMBL/GenBank/DDBJ whole genome shotgun (WGS) entry which is preliminary data.</text>
</comment>
<evidence type="ECO:0000256" key="10">
    <source>
        <dbReference type="ARBA" id="ARBA00048453"/>
    </source>
</evidence>
<dbReference type="EMBL" id="WNHB01000005">
    <property type="protein sequence ID" value="MTT31218.1"/>
    <property type="molecule type" value="Genomic_DNA"/>
</dbReference>
<dbReference type="RefSeq" id="WP_329602750.1">
    <property type="nucleotide sequence ID" value="NZ_WNHB01000005.1"/>
</dbReference>
<comment type="catalytic activity">
    <reaction evidence="10">
        <text>uridine + phosphate = alpha-D-ribose 1-phosphate + uracil</text>
        <dbReference type="Rhea" id="RHEA:24388"/>
        <dbReference type="ChEBI" id="CHEBI:16704"/>
        <dbReference type="ChEBI" id="CHEBI:17568"/>
        <dbReference type="ChEBI" id="CHEBI:43474"/>
        <dbReference type="ChEBI" id="CHEBI:57720"/>
        <dbReference type="EC" id="2.4.2.2"/>
    </reaction>
</comment>
<evidence type="ECO:0000256" key="1">
    <source>
        <dbReference type="ARBA" id="ARBA00001066"/>
    </source>
</evidence>
<accession>A0A6N8CNJ6</accession>
<dbReference type="GO" id="GO:0004645">
    <property type="term" value="F:1,4-alpha-oligoglucan phosphorylase activity"/>
    <property type="evidence" value="ECO:0007669"/>
    <property type="project" value="InterPro"/>
</dbReference>
<comment type="function">
    <text evidence="3">Catalyzes phosphorolysis of the pyrimidine nucleosides uridine, thymidine and 2'-deoxyuridine with the formation of the corresponding pyrimidine base and ribose-1-phosphate.</text>
</comment>
<dbReference type="GO" id="GO:0006206">
    <property type="term" value="P:pyrimidine nucleobase metabolic process"/>
    <property type="evidence" value="ECO:0007669"/>
    <property type="project" value="InterPro"/>
</dbReference>
<dbReference type="SMART" id="SM00941">
    <property type="entry name" value="PYNP_C"/>
    <property type="match status" value="1"/>
</dbReference>
<dbReference type="FunFam" id="3.40.1030.10:FF:000003">
    <property type="entry name" value="Pyrimidine-nucleoside phosphorylase"/>
    <property type="match status" value="1"/>
</dbReference>
<evidence type="ECO:0000313" key="14">
    <source>
        <dbReference type="Proteomes" id="UP000440978"/>
    </source>
</evidence>
<evidence type="ECO:0000256" key="6">
    <source>
        <dbReference type="ARBA" id="ARBA00011889"/>
    </source>
</evidence>
<proteinExistence type="inferred from homology"/>
<name>A0A6N8CNJ6_9BACI</name>
<evidence type="ECO:0000256" key="2">
    <source>
        <dbReference type="ARBA" id="ARBA00001958"/>
    </source>
</evidence>
<sequence length="430" mass="47140">MRMVDIIHKKRDGFELTHEEIQFFIQGYVKEKIPDYQVSALMMAIFFKEMSETELSFLVYEMVKSGDVIDLTAIQGIKVDKHSTGGVGDKTSLIVGPLVASAGIPVAKMSGRGLGHTGGTIDKLESIDGFKTELSETEFIKQVNDVKIAIAGQTGHLVPADKMLYALRDVTATVESIPLIASSIMSKKLASGADAIVLDVKVGSGAFMKTMDEAKRLAEAMVTIGESLNRKTVAVISSMNQPLGHEIGNANEVREAIQTLKGEGPEDLQELCLTIASHMVVLGGIVDQVDVAYQLLLSKLKDGSAYNRFKTFIERQGGNLKSLETKQAKYHIDVRVKQKGYLHRVDTEGIGMAAMLLGAGRKEKGDPIDHSVGITMHKKLGDELNQDDIIFTIHANRDQVSEVIDRLNQSYDVQENSFEKEGIVYRVITK</sequence>
<dbReference type="Gene3D" id="3.90.1170.30">
    <property type="entry name" value="Pyrimidine nucleoside phosphorylase-like, C-terminal domain"/>
    <property type="match status" value="1"/>
</dbReference>
<dbReference type="Proteomes" id="UP000440978">
    <property type="component" value="Unassembled WGS sequence"/>
</dbReference>
<dbReference type="PROSITE" id="PS00647">
    <property type="entry name" value="THYMID_PHOSPHORYLASE"/>
    <property type="match status" value="1"/>
</dbReference>
<comment type="catalytic activity">
    <reaction evidence="11">
        <text>thymidine + phosphate = 2-deoxy-alpha-D-ribose 1-phosphate + thymine</text>
        <dbReference type="Rhea" id="RHEA:16037"/>
        <dbReference type="ChEBI" id="CHEBI:17748"/>
        <dbReference type="ChEBI" id="CHEBI:17821"/>
        <dbReference type="ChEBI" id="CHEBI:43474"/>
        <dbReference type="ChEBI" id="CHEBI:57259"/>
        <dbReference type="EC" id="2.4.2.2"/>
    </reaction>
</comment>
<feature type="domain" description="Pyrimidine nucleoside phosphorylase C-terminal" evidence="12">
    <location>
        <begin position="341"/>
        <end position="414"/>
    </location>
</feature>
<dbReference type="EC" id="2.4.2.2" evidence="6"/>
<evidence type="ECO:0000256" key="4">
    <source>
        <dbReference type="ARBA" id="ARBA00006915"/>
    </source>
</evidence>
<dbReference type="InterPro" id="IPR000312">
    <property type="entry name" value="Glycosyl_Trfase_fam3"/>
</dbReference>
<dbReference type="NCBIfam" id="NF004490">
    <property type="entry name" value="PRK05820.1"/>
    <property type="match status" value="1"/>
</dbReference>
<protein>
    <recommendedName>
        <fullName evidence="7">Pyrimidine-nucleoside phosphorylase</fullName>
        <ecNumber evidence="6">2.4.2.2</ecNumber>
    </recommendedName>
</protein>
<dbReference type="NCBIfam" id="TIGR02644">
    <property type="entry name" value="Y_phosphoryl"/>
    <property type="match status" value="1"/>
</dbReference>
<dbReference type="PANTHER" id="PTHR10515">
    <property type="entry name" value="THYMIDINE PHOSPHORYLASE"/>
    <property type="match status" value="1"/>
</dbReference>
<keyword evidence="8 13" id="KW-0328">Glycosyltransferase</keyword>
<comment type="cofactor">
    <cofactor evidence="2">
        <name>K(+)</name>
        <dbReference type="ChEBI" id="CHEBI:29103"/>
    </cofactor>
</comment>
<dbReference type="PIRSF" id="PIRSF000478">
    <property type="entry name" value="TP_PyNP"/>
    <property type="match status" value="1"/>
</dbReference>
<dbReference type="InterPro" id="IPR018090">
    <property type="entry name" value="Pyrmidine_PPas_bac/euk"/>
</dbReference>
<dbReference type="Gene3D" id="1.20.970.10">
    <property type="entry name" value="Transferase, Pyrimidine Nucleoside Phosphorylase, Chain C"/>
    <property type="match status" value="1"/>
</dbReference>
<dbReference type="GO" id="GO:0006213">
    <property type="term" value="P:pyrimidine nucleoside metabolic process"/>
    <property type="evidence" value="ECO:0007669"/>
    <property type="project" value="InterPro"/>
</dbReference>
<dbReference type="InterPro" id="IPR013102">
    <property type="entry name" value="PYNP_C"/>
</dbReference>
<dbReference type="GO" id="GO:0005829">
    <property type="term" value="C:cytosol"/>
    <property type="evidence" value="ECO:0007669"/>
    <property type="project" value="TreeGrafter"/>
</dbReference>
<evidence type="ECO:0000313" key="13">
    <source>
        <dbReference type="EMBL" id="MTT31218.1"/>
    </source>
</evidence>
<dbReference type="SUPFAM" id="SSF47648">
    <property type="entry name" value="Nucleoside phosphorylase/phosphoribosyltransferase N-terminal domain"/>
    <property type="match status" value="1"/>
</dbReference>
<comment type="similarity">
    <text evidence="4">Belongs to the thymidine/pyrimidine-nucleoside phosphorylase family.</text>
</comment>
<evidence type="ECO:0000256" key="8">
    <source>
        <dbReference type="ARBA" id="ARBA00022676"/>
    </source>
</evidence>
<keyword evidence="14" id="KW-1185">Reference proteome</keyword>
<dbReference type="Pfam" id="PF00591">
    <property type="entry name" value="Glycos_transf_3"/>
    <property type="match status" value="1"/>
</dbReference>
<dbReference type="InterPro" id="IPR035902">
    <property type="entry name" value="Nuc_phospho_transferase"/>
</dbReference>